<evidence type="ECO:0000313" key="1">
    <source>
        <dbReference type="EMBL" id="TWG34895.1"/>
    </source>
</evidence>
<organism evidence="1 2">
    <name type="scientific">Acidovorax delafieldii</name>
    <name type="common">Pseudomonas delafieldii</name>
    <dbReference type="NCBI Taxonomy" id="47920"/>
    <lineage>
        <taxon>Bacteria</taxon>
        <taxon>Pseudomonadati</taxon>
        <taxon>Pseudomonadota</taxon>
        <taxon>Betaproteobacteria</taxon>
        <taxon>Burkholderiales</taxon>
        <taxon>Comamonadaceae</taxon>
        <taxon>Acidovorax</taxon>
    </lineage>
</organism>
<accession>A0A561XFI5</accession>
<dbReference type="GeneID" id="51112955"/>
<comment type="caution">
    <text evidence="1">The sequence shown here is derived from an EMBL/GenBank/DDBJ whole genome shotgun (WGS) entry which is preliminary data.</text>
</comment>
<sequence length="134" mass="14995">MSLPPFPIRTECPPGTCVCDREALLQAPGGDLRILMLTRSEEKKMLERLENLGSLADLRRMQERMEQQLGIRLSITQSPNEVRSLRGIAILVHEQPGLCRKTRQAIPAAIKKSMDTHPQITFDLLDESGLFGSS</sequence>
<proteinExistence type="predicted"/>
<dbReference type="Proteomes" id="UP000321485">
    <property type="component" value="Unassembled WGS sequence"/>
</dbReference>
<dbReference type="EMBL" id="VJWE01000016">
    <property type="protein sequence ID" value="TWG34895.1"/>
    <property type="molecule type" value="Genomic_DNA"/>
</dbReference>
<dbReference type="RefSeq" id="WP_056063453.1">
    <property type="nucleotide sequence ID" value="NZ_CAXUPI020000002.1"/>
</dbReference>
<dbReference type="AlphaFoldDB" id="A0A561XFI5"/>
<gene>
    <name evidence="1" type="ORF">ATF69_3912</name>
</gene>
<evidence type="ECO:0000313" key="2">
    <source>
        <dbReference type="Proteomes" id="UP000321485"/>
    </source>
</evidence>
<reference evidence="1 2" key="1">
    <citation type="journal article" date="2015" name="Stand. Genomic Sci.">
        <title>Genomic Encyclopedia of Bacterial and Archaeal Type Strains, Phase III: the genomes of soil and plant-associated and newly described type strains.</title>
        <authorList>
            <person name="Whitman W.B."/>
            <person name="Woyke T."/>
            <person name="Klenk H.P."/>
            <person name="Zhou Y."/>
            <person name="Lilburn T.G."/>
            <person name="Beck B.J."/>
            <person name="De Vos P."/>
            <person name="Vandamme P."/>
            <person name="Eisen J.A."/>
            <person name="Garrity G."/>
            <person name="Hugenholtz P."/>
            <person name="Kyrpides N.C."/>
        </authorList>
    </citation>
    <scope>NUCLEOTIDE SEQUENCE [LARGE SCALE GENOMIC DNA]</scope>
    <source>
        <strain evidence="1 2">DSM 64</strain>
    </source>
</reference>
<protein>
    <recommendedName>
        <fullName evidence="3">Ribosomal protein S3AE</fullName>
    </recommendedName>
</protein>
<evidence type="ECO:0008006" key="3">
    <source>
        <dbReference type="Google" id="ProtNLM"/>
    </source>
</evidence>
<name>A0A561XFI5_ACIDE</name>